<name>A0A0S4WD19_RALSL</name>
<dbReference type="EMBL" id="LN899827">
    <property type="protein sequence ID" value="CUV44238.1"/>
    <property type="molecule type" value="Genomic_DNA"/>
</dbReference>
<accession>A0A0S4WD19</accession>
<reference evidence="2" key="1">
    <citation type="submission" date="2015-10" db="EMBL/GenBank/DDBJ databases">
        <authorList>
            <person name="Gilbert D.G."/>
        </authorList>
    </citation>
    <scope>NUCLEOTIDE SEQUENCE</scope>
    <source>
        <strain evidence="2">Phyl III-seqv23</strain>
    </source>
</reference>
<keyword evidence="1" id="KW-0812">Transmembrane</keyword>
<dbReference type="PATRIC" id="fig|305.108.peg.3519"/>
<organism evidence="2">
    <name type="scientific">Ralstonia solanacearum</name>
    <name type="common">Pseudomonas solanacearum</name>
    <dbReference type="NCBI Taxonomy" id="305"/>
    <lineage>
        <taxon>Bacteria</taxon>
        <taxon>Pseudomonadati</taxon>
        <taxon>Pseudomonadota</taxon>
        <taxon>Betaproteobacteria</taxon>
        <taxon>Burkholderiales</taxon>
        <taxon>Burkholderiaceae</taxon>
        <taxon>Ralstonia</taxon>
        <taxon>Ralstonia solanacearum species complex</taxon>
    </lineage>
</organism>
<proteinExistence type="predicted"/>
<keyword evidence="1" id="KW-0472">Membrane</keyword>
<gene>
    <name evidence="2" type="ORF">TO10_v1_140032</name>
</gene>
<feature type="transmembrane region" description="Helical" evidence="1">
    <location>
        <begin position="44"/>
        <end position="65"/>
    </location>
</feature>
<evidence type="ECO:0000313" key="2">
    <source>
        <dbReference type="EMBL" id="CUV44238.1"/>
    </source>
</evidence>
<sequence length="74" mass="8382">MTRIRWLALAAWLLGVGAHLLIFTLLTRPTGDAEWYSSLAGIKVIVFLLTRLPLWIACLCMLALVECRIRGERD</sequence>
<dbReference type="AlphaFoldDB" id="A0A0S4WD19"/>
<keyword evidence="1" id="KW-1133">Transmembrane helix</keyword>
<evidence type="ECO:0008006" key="3">
    <source>
        <dbReference type="Google" id="ProtNLM"/>
    </source>
</evidence>
<protein>
    <recommendedName>
        <fullName evidence="3">Transmembrane protein</fullName>
    </recommendedName>
</protein>
<evidence type="ECO:0000256" key="1">
    <source>
        <dbReference type="SAM" id="Phobius"/>
    </source>
</evidence>